<evidence type="ECO:0000256" key="10">
    <source>
        <dbReference type="ARBA" id="ARBA00023037"/>
    </source>
</evidence>
<feature type="domain" description="VWFA" evidence="17">
    <location>
        <begin position="199"/>
        <end position="387"/>
    </location>
</feature>
<dbReference type="Gene3D" id="2.60.40.1510">
    <property type="entry name" value="ntegrin, alpha v. Chain A, domain 3"/>
    <property type="match status" value="1"/>
</dbReference>
<evidence type="ECO:0000256" key="16">
    <source>
        <dbReference type="RuleBase" id="RU003762"/>
    </source>
</evidence>
<dbReference type="GO" id="GO:0033627">
    <property type="term" value="P:cell adhesion mediated by integrin"/>
    <property type="evidence" value="ECO:0007669"/>
    <property type="project" value="TreeGrafter"/>
</dbReference>
<evidence type="ECO:0000256" key="11">
    <source>
        <dbReference type="ARBA" id="ARBA00023136"/>
    </source>
</evidence>
<dbReference type="Pfam" id="PF20806">
    <property type="entry name" value="Integrin_A_Ig_3"/>
    <property type="match status" value="1"/>
</dbReference>
<feature type="signal peptide" evidence="16">
    <location>
        <begin position="1"/>
        <end position="22"/>
    </location>
</feature>
<accession>A0A6F9DEU6</accession>
<keyword evidence="5 16" id="KW-0732">Signal</keyword>
<evidence type="ECO:0000256" key="6">
    <source>
        <dbReference type="ARBA" id="ARBA00022737"/>
    </source>
</evidence>
<evidence type="ECO:0000256" key="15">
    <source>
        <dbReference type="PROSITE-ProRule" id="PRU00803"/>
    </source>
</evidence>
<dbReference type="GO" id="GO:0007229">
    <property type="term" value="P:integrin-mediated signaling pathway"/>
    <property type="evidence" value="ECO:0007669"/>
    <property type="project" value="UniProtKB-KW"/>
</dbReference>
<proteinExistence type="evidence at transcript level"/>
<dbReference type="Pfam" id="PF08441">
    <property type="entry name" value="Integrin_A_Ig_1"/>
    <property type="match status" value="1"/>
</dbReference>
<feature type="repeat" description="FG-GAP" evidence="15">
    <location>
        <begin position="595"/>
        <end position="653"/>
    </location>
</feature>
<dbReference type="GO" id="GO:0046872">
    <property type="term" value="F:metal ion binding"/>
    <property type="evidence" value="ECO:0007669"/>
    <property type="project" value="UniProtKB-KW"/>
</dbReference>
<evidence type="ECO:0000256" key="12">
    <source>
        <dbReference type="ARBA" id="ARBA00023157"/>
    </source>
</evidence>
<comment type="similarity">
    <text evidence="2 16">Belongs to the integrin alpha chain family.</text>
</comment>
<dbReference type="InterPro" id="IPR013519">
    <property type="entry name" value="Int_alpha_beta-p"/>
</dbReference>
<feature type="repeat" description="FG-GAP" evidence="15">
    <location>
        <begin position="527"/>
        <end position="587"/>
    </location>
</feature>
<dbReference type="GO" id="GO:0005178">
    <property type="term" value="F:integrin binding"/>
    <property type="evidence" value="ECO:0007669"/>
    <property type="project" value="TreeGrafter"/>
</dbReference>
<dbReference type="InterPro" id="IPR028994">
    <property type="entry name" value="Integrin_alpha_N"/>
</dbReference>
<name>A0A6F9DEU6_9ASCI</name>
<keyword evidence="14" id="KW-0325">Glycoprotein</keyword>
<dbReference type="Gene3D" id="3.40.50.410">
    <property type="entry name" value="von Willebrand factor, type A domain"/>
    <property type="match status" value="1"/>
</dbReference>
<feature type="repeat" description="FG-GAP" evidence="15">
    <location>
        <begin position="657"/>
        <end position="720"/>
    </location>
</feature>
<evidence type="ECO:0000256" key="8">
    <source>
        <dbReference type="ARBA" id="ARBA00022889"/>
    </source>
</evidence>
<dbReference type="InterPro" id="IPR048286">
    <property type="entry name" value="Integrin_alpha_Ig-like_3"/>
</dbReference>
<comment type="subcellular location">
    <subcellularLocation>
        <location evidence="1 16">Membrane</location>
        <topology evidence="1 16">Single-pass type I membrane protein</topology>
    </subcellularLocation>
</comment>
<keyword evidence="3 16" id="KW-0812">Transmembrane</keyword>
<dbReference type="EMBL" id="LR786060">
    <property type="protein sequence ID" value="CAB3257102.1"/>
    <property type="molecule type" value="mRNA"/>
</dbReference>
<dbReference type="Gene3D" id="2.130.10.130">
    <property type="entry name" value="Integrin alpha, N-terminal"/>
    <property type="match status" value="1"/>
</dbReference>
<evidence type="ECO:0000256" key="9">
    <source>
        <dbReference type="ARBA" id="ARBA00022989"/>
    </source>
</evidence>
<dbReference type="PRINTS" id="PR01185">
    <property type="entry name" value="INTEGRINA"/>
</dbReference>
<keyword evidence="6" id="KW-0677">Repeat</keyword>
<dbReference type="PANTHER" id="PTHR23220:SF133">
    <property type="entry name" value="INTEGRIN ALPHA-PS2"/>
    <property type="match status" value="1"/>
</dbReference>
<dbReference type="Gene3D" id="2.60.40.1530">
    <property type="entry name" value="ntegrin, alpha v. Chain A, domain 4"/>
    <property type="match status" value="1"/>
</dbReference>
<reference evidence="18" key="1">
    <citation type="submission" date="2020-04" db="EMBL/GenBank/DDBJ databases">
        <authorList>
            <person name="Neveu A P."/>
        </authorList>
    </citation>
    <scope>NUCLEOTIDE SEQUENCE</scope>
    <source>
        <tissue evidence="18">Whole embryo</tissue>
    </source>
</reference>
<dbReference type="SMART" id="SM00191">
    <property type="entry name" value="Int_alpha"/>
    <property type="match status" value="4"/>
</dbReference>
<dbReference type="PANTHER" id="PTHR23220">
    <property type="entry name" value="INTEGRIN ALPHA"/>
    <property type="match status" value="1"/>
</dbReference>
<dbReference type="InterPro" id="IPR013517">
    <property type="entry name" value="FG-GAP"/>
</dbReference>
<gene>
    <name evidence="18" type="primary">Itga1-001</name>
</gene>
<keyword evidence="10 16" id="KW-0401">Integrin</keyword>
<feature type="chain" id="PRO_5026373046" evidence="16">
    <location>
        <begin position="23"/>
        <end position="1322"/>
    </location>
</feature>
<dbReference type="SUPFAM" id="SSF69318">
    <property type="entry name" value="Integrin alpha N-terminal domain"/>
    <property type="match status" value="1"/>
</dbReference>
<dbReference type="Pfam" id="PF20805">
    <property type="entry name" value="Integrin_A_Ig_2"/>
    <property type="match status" value="1"/>
</dbReference>
<dbReference type="Pfam" id="PF01839">
    <property type="entry name" value="FG-GAP"/>
    <property type="match status" value="3"/>
</dbReference>
<dbReference type="PROSITE" id="PS51470">
    <property type="entry name" value="FG_GAP"/>
    <property type="match status" value="4"/>
</dbReference>
<dbReference type="InterPro" id="IPR032695">
    <property type="entry name" value="Integrin_dom_sf"/>
</dbReference>
<dbReference type="PRINTS" id="PR00453">
    <property type="entry name" value="VWFADOMAIN"/>
</dbReference>
<organism evidence="18">
    <name type="scientific">Phallusia mammillata</name>
    <dbReference type="NCBI Taxonomy" id="59560"/>
    <lineage>
        <taxon>Eukaryota</taxon>
        <taxon>Metazoa</taxon>
        <taxon>Chordata</taxon>
        <taxon>Tunicata</taxon>
        <taxon>Ascidiacea</taxon>
        <taxon>Phlebobranchia</taxon>
        <taxon>Ascidiidae</taxon>
        <taxon>Phallusia</taxon>
    </lineage>
</organism>
<keyword evidence="11 16" id="KW-0472">Membrane</keyword>
<evidence type="ECO:0000256" key="2">
    <source>
        <dbReference type="ARBA" id="ARBA00008054"/>
    </source>
</evidence>
<sequence>MEGFETWILCLFLAINVHFIHCINIATAQGTMAFIQPTVLPTGLTPRVETNSSTGGSDTTQPSYFGYDFTIGANSITIGAPKTTSSSQTTGIISRTSSPEANEATGDILSCSSANLFETSTKTKCSSVVPPGAQPGDAFGQSVDTSPTGDINTCSPTKQQDCLTVVYNPGFCYKSSNGGQTWQADPKTNDIKCPPVSSDIMFVLDGSSSVGNVSFDKVKAWTATLTSYFDLTKTQVGVIQYSHYYQSRPPGPENQPFIKTEVGLGSCTNIQCFNKSVSNISLHGYTTYTSHALNKTVLDFKSSSRFSNNSYSKVLILLTDGRSSDPAELPQAAKYVRSLGITTFAVGVGSDIVQSELGIIATGDPASTERVYTVADFTDLESIVANLRKAILTVSLEGAVDNTYDYAYNEELGENGFSTHYGRSGRLVLGTVGAYDWSGTFTVYSSTTDQVPDIPDFDQVRSVLPLRPKESYLGYSVTTGYYDGAGVGEYIAGGAPRYLLEGAVVVYRPNTLDDNKNFTNSHTIRPQYNEQVKNKQLGSYFGGTILSADVNGDSKDDLLVGAPLYIGNNFDEGRVFVYVSQPSNSVARWASANYQPIELTGEQRAGGRFGTSIALAGDLNDDGYNDVIIGAPLTEGDRGAIFVYHGSSTGVDTVLKQVILASSLKTNNLQYFGQSLQGGVDLDGNNYPDVAVGAPKSDTVVIFRTRPVVKFTSSVTYSKTSIDILACFNTPNRQCVNITSCISYTGKSVEPNLEILYNTTIDSVLNRIEFRAASNATTGDSVHSGNVTLVKDIEQCWSRLIYVKQNIQDYTFPLAVNMTFDLTEAHKSLPLSSVRDPSIPNKASDQTEFSKKCGPDKVCSYDLQVAVGITLPSNIMLPGRSEDLSNNGNKLVVTRATSVTPIVVRVNLSNAGENAFDTQVQIDYTSALSWTVMENIESSNGYSPCVQEISDKTRKDSKVLRYVHNTTLGSIMQENDWCSFVIKFSTSSLKDRGNIGNVQISVEAKTASVNQTDVDTSNNLRSNNYDVVYTSAADLAKRLVPDEARFNFTTTNDTVVSVQEVGNGSADLTIQYEVQGLGYANIPVSTLSLDFPSKLNNITHLLYPFKVDCVPSSSTTKCACDQTLINPYQLSLDPRNENNTNGSNVTMYPNPVPFTQPINFDCSDSSTDKSHCESLVCNINNLGELDKITFTVKFRLWTKALNFENLNDTIFKSMITHDTSPSTFIVFPDGTKTSIIKKQVDFPVKKYYPPVPPEPPVDLLWVYIVAAIAGLLLLIIIIVVMWKTGFFKSKYADMKQEALEWNEAGDGANGAMDQSTEGMLES</sequence>
<keyword evidence="13 16" id="KW-0675">Receptor</keyword>
<dbReference type="SMART" id="SM00327">
    <property type="entry name" value="VWA"/>
    <property type="match status" value="1"/>
</dbReference>
<dbReference type="GO" id="GO:0009897">
    <property type="term" value="C:external side of plasma membrane"/>
    <property type="evidence" value="ECO:0007669"/>
    <property type="project" value="TreeGrafter"/>
</dbReference>
<keyword evidence="7" id="KW-0106">Calcium</keyword>
<evidence type="ECO:0000256" key="3">
    <source>
        <dbReference type="ARBA" id="ARBA00022692"/>
    </source>
</evidence>
<keyword evidence="12" id="KW-1015">Disulfide bond</keyword>
<protein>
    <submittedName>
        <fullName evidence="18">Integrin alpha-1</fullName>
    </submittedName>
</protein>
<keyword evidence="8 16" id="KW-0130">Cell adhesion</keyword>
<evidence type="ECO:0000256" key="7">
    <source>
        <dbReference type="ARBA" id="ARBA00022837"/>
    </source>
</evidence>
<dbReference type="PROSITE" id="PS50234">
    <property type="entry name" value="VWFA"/>
    <property type="match status" value="1"/>
</dbReference>
<keyword evidence="4" id="KW-0479">Metal-binding</keyword>
<dbReference type="GO" id="GO:0098609">
    <property type="term" value="P:cell-cell adhesion"/>
    <property type="evidence" value="ECO:0007669"/>
    <property type="project" value="TreeGrafter"/>
</dbReference>
<evidence type="ECO:0000256" key="4">
    <source>
        <dbReference type="ARBA" id="ARBA00022723"/>
    </source>
</evidence>
<dbReference type="InterPro" id="IPR000413">
    <property type="entry name" value="Integrin_alpha"/>
</dbReference>
<dbReference type="GO" id="GO:0007160">
    <property type="term" value="P:cell-matrix adhesion"/>
    <property type="evidence" value="ECO:0007669"/>
    <property type="project" value="TreeGrafter"/>
</dbReference>
<dbReference type="SUPFAM" id="SSF53300">
    <property type="entry name" value="vWA-like"/>
    <property type="match status" value="1"/>
</dbReference>
<dbReference type="InterPro" id="IPR036465">
    <property type="entry name" value="vWFA_dom_sf"/>
</dbReference>
<dbReference type="SUPFAM" id="SSF69179">
    <property type="entry name" value="Integrin domains"/>
    <property type="match status" value="3"/>
</dbReference>
<dbReference type="InterPro" id="IPR048285">
    <property type="entry name" value="Integrin_alpha_Ig-like_2"/>
</dbReference>
<dbReference type="InterPro" id="IPR002035">
    <property type="entry name" value="VWF_A"/>
</dbReference>
<evidence type="ECO:0000256" key="14">
    <source>
        <dbReference type="ARBA" id="ARBA00023180"/>
    </source>
</evidence>
<evidence type="ECO:0000259" key="17">
    <source>
        <dbReference type="PROSITE" id="PS50234"/>
    </source>
</evidence>
<evidence type="ECO:0000256" key="5">
    <source>
        <dbReference type="ARBA" id="ARBA00022729"/>
    </source>
</evidence>
<evidence type="ECO:0000313" key="18">
    <source>
        <dbReference type="EMBL" id="CAB3257102.1"/>
    </source>
</evidence>
<dbReference type="Pfam" id="PF00092">
    <property type="entry name" value="VWA"/>
    <property type="match status" value="1"/>
</dbReference>
<dbReference type="InterPro" id="IPR013649">
    <property type="entry name" value="Integrin_alpha_Ig-like_1"/>
</dbReference>
<dbReference type="GO" id="GO:0008305">
    <property type="term" value="C:integrin complex"/>
    <property type="evidence" value="ECO:0007669"/>
    <property type="project" value="InterPro"/>
</dbReference>
<keyword evidence="9 16" id="KW-1133">Transmembrane helix</keyword>
<feature type="repeat" description="FG-GAP" evidence="15">
    <location>
        <begin position="459"/>
        <end position="516"/>
    </location>
</feature>
<evidence type="ECO:0000256" key="13">
    <source>
        <dbReference type="ARBA" id="ARBA00023170"/>
    </source>
</evidence>
<dbReference type="Gene3D" id="1.20.5.930">
    <property type="entry name" value="Bicelle-embedded integrin alpha(iib) transmembrane segment"/>
    <property type="match status" value="1"/>
</dbReference>
<feature type="transmembrane region" description="Helical" evidence="16">
    <location>
        <begin position="1260"/>
        <end position="1282"/>
    </location>
</feature>
<evidence type="ECO:0000256" key="1">
    <source>
        <dbReference type="ARBA" id="ARBA00004479"/>
    </source>
</evidence>
<dbReference type="Gene3D" id="2.60.40.1460">
    <property type="entry name" value="Integrin domains. Chain A, domain 2"/>
    <property type="match status" value="1"/>
</dbReference>